<dbReference type="SUPFAM" id="SSF53448">
    <property type="entry name" value="Nucleotide-diphospho-sugar transferases"/>
    <property type="match status" value="1"/>
</dbReference>
<keyword evidence="8" id="KW-1185">Reference proteome</keyword>
<dbReference type="PANTHER" id="PTHR43179:SF12">
    <property type="entry name" value="GALACTOFURANOSYLTRANSFERASE GLFT2"/>
    <property type="match status" value="1"/>
</dbReference>
<comment type="caution">
    <text evidence="7">The sequence shown here is derived from an EMBL/GenBank/DDBJ whole genome shotgun (WGS) entry which is preliminary data.</text>
</comment>
<dbReference type="PANTHER" id="PTHR43179">
    <property type="entry name" value="RHAMNOSYLTRANSFERASE WBBL"/>
    <property type="match status" value="1"/>
</dbReference>
<dbReference type="Gene3D" id="3.90.550.10">
    <property type="entry name" value="Spore Coat Polysaccharide Biosynthesis Protein SpsA, Chain A"/>
    <property type="match status" value="1"/>
</dbReference>
<sequence>MRHRRQNPRRGHHRELQGPHRLRAAGRGAVSAAPRGERALKFSIVIPYKQRLDNIRLALASLAEQTLDADEFEVIVGAMEYAPEFTEACREFAGRLRLTAVHSAADWQVGLARNLALRQATGEIVVCLDADMILPPDCLSTLYERYYAYGQRVCVAGQMIDYDNNADDVTSVTVHPFAHYRETLAALSEGGGARSDPRLSAEHVIPWAYAWTAFVAVPRVLAEEHGLTFDLAFTGYGVEDLEWAYRIARTGTPIVMAPEVWGVHLPHLRNVAANRETERRNYRYFVGKWPEYDVELAAAFGDFEANGLAREYRAALREAAGAPGLSLAAVRGSVQGEETLFLGALSDGRGVPKDVGALLDTGAPHEVLPLAGLALPYEDGAFAECRVLAPVTRLPDRYLDAVLAEAGRVARAVRRD</sequence>
<comment type="pathway">
    <text evidence="1">Cell wall biogenesis; cell wall polysaccharide biosynthesis.</text>
</comment>
<reference evidence="7 8" key="1">
    <citation type="journal article" date="2014" name="Int. J. Syst. Evol. Microbiol.">
        <title>Streptomyces hoynatensis sp. nov., isolated from deep marine sediment.</title>
        <authorList>
            <person name="Veyisoglu A."/>
            <person name="Sahin N."/>
        </authorList>
    </citation>
    <scope>NUCLEOTIDE SEQUENCE [LARGE SCALE GENOMIC DNA]</scope>
    <source>
        <strain evidence="7 8">KCTC 29097</strain>
    </source>
</reference>
<keyword evidence="4 7" id="KW-0808">Transferase</keyword>
<dbReference type="Proteomes" id="UP000272474">
    <property type="component" value="Unassembled WGS sequence"/>
</dbReference>
<evidence type="ECO:0000313" key="7">
    <source>
        <dbReference type="EMBL" id="RKN41875.1"/>
    </source>
</evidence>
<gene>
    <name evidence="7" type="ORF">D7294_14195</name>
</gene>
<feature type="compositionally biased region" description="Basic residues" evidence="5">
    <location>
        <begin position="1"/>
        <end position="13"/>
    </location>
</feature>
<feature type="region of interest" description="Disordered" evidence="5">
    <location>
        <begin position="1"/>
        <end position="28"/>
    </location>
</feature>
<dbReference type="InterPro" id="IPR001173">
    <property type="entry name" value="Glyco_trans_2-like"/>
</dbReference>
<evidence type="ECO:0000256" key="1">
    <source>
        <dbReference type="ARBA" id="ARBA00004776"/>
    </source>
</evidence>
<evidence type="ECO:0000256" key="4">
    <source>
        <dbReference type="ARBA" id="ARBA00022679"/>
    </source>
</evidence>
<evidence type="ECO:0000256" key="5">
    <source>
        <dbReference type="SAM" id="MobiDB-lite"/>
    </source>
</evidence>
<evidence type="ECO:0000259" key="6">
    <source>
        <dbReference type="Pfam" id="PF00535"/>
    </source>
</evidence>
<dbReference type="EMBL" id="RBAL01000007">
    <property type="protein sequence ID" value="RKN41875.1"/>
    <property type="molecule type" value="Genomic_DNA"/>
</dbReference>
<evidence type="ECO:0000313" key="8">
    <source>
        <dbReference type="Proteomes" id="UP000272474"/>
    </source>
</evidence>
<protein>
    <submittedName>
        <fullName evidence="7">Glycosyltransferase family 2 protein</fullName>
    </submittedName>
</protein>
<dbReference type="Pfam" id="PF00535">
    <property type="entry name" value="Glycos_transf_2"/>
    <property type="match status" value="1"/>
</dbReference>
<organism evidence="7 8">
    <name type="scientific">Streptomyces hoynatensis</name>
    <dbReference type="NCBI Taxonomy" id="1141874"/>
    <lineage>
        <taxon>Bacteria</taxon>
        <taxon>Bacillati</taxon>
        <taxon>Actinomycetota</taxon>
        <taxon>Actinomycetes</taxon>
        <taxon>Kitasatosporales</taxon>
        <taxon>Streptomycetaceae</taxon>
        <taxon>Streptomyces</taxon>
    </lineage>
</organism>
<evidence type="ECO:0000256" key="3">
    <source>
        <dbReference type="ARBA" id="ARBA00022676"/>
    </source>
</evidence>
<name>A0A3A9Z121_9ACTN</name>
<dbReference type="CDD" id="cd00761">
    <property type="entry name" value="Glyco_tranf_GTA_type"/>
    <property type="match status" value="1"/>
</dbReference>
<proteinExistence type="inferred from homology"/>
<feature type="domain" description="Glycosyltransferase 2-like" evidence="6">
    <location>
        <begin position="43"/>
        <end position="169"/>
    </location>
</feature>
<dbReference type="AlphaFoldDB" id="A0A3A9Z121"/>
<dbReference type="GO" id="GO:0016757">
    <property type="term" value="F:glycosyltransferase activity"/>
    <property type="evidence" value="ECO:0007669"/>
    <property type="project" value="UniProtKB-KW"/>
</dbReference>
<accession>A0A3A9Z121</accession>
<dbReference type="InterPro" id="IPR029044">
    <property type="entry name" value="Nucleotide-diphossugar_trans"/>
</dbReference>
<evidence type="ECO:0000256" key="2">
    <source>
        <dbReference type="ARBA" id="ARBA00006739"/>
    </source>
</evidence>
<comment type="similarity">
    <text evidence="2">Belongs to the glycosyltransferase 2 family.</text>
</comment>
<keyword evidence="3" id="KW-0328">Glycosyltransferase</keyword>